<comment type="caution">
    <text evidence="1">The sequence shown here is derived from an EMBL/GenBank/DDBJ whole genome shotgun (WGS) entry which is preliminary data.</text>
</comment>
<proteinExistence type="predicted"/>
<dbReference type="AlphaFoldDB" id="A0AAV8RTM3"/>
<dbReference type="Proteomes" id="UP001222027">
    <property type="component" value="Unassembled WGS sequence"/>
</dbReference>
<gene>
    <name evidence="1" type="ORF">OPV22_006656</name>
</gene>
<evidence type="ECO:0000313" key="1">
    <source>
        <dbReference type="EMBL" id="KAJ8505770.1"/>
    </source>
</evidence>
<sequence length="106" mass="12099">MPTSISERLLGGHTRLRAFRRNSTEGNPRRIKDIVRSGRSCCHQFLTCVNRRHRLRVSIGVGPARKQRCETSAGCGGRRCPLFLVKRRGFCRLSKLLRGHQKLQST</sequence>
<evidence type="ECO:0000313" key="2">
    <source>
        <dbReference type="Proteomes" id="UP001222027"/>
    </source>
</evidence>
<protein>
    <submittedName>
        <fullName evidence="1">Uncharacterized protein</fullName>
    </submittedName>
</protein>
<reference evidence="1 2" key="1">
    <citation type="submission" date="2022-12" db="EMBL/GenBank/DDBJ databases">
        <title>Chromosome-scale assembly of the Ensete ventricosum genome.</title>
        <authorList>
            <person name="Dussert Y."/>
            <person name="Stocks J."/>
            <person name="Wendawek A."/>
            <person name="Woldeyes F."/>
            <person name="Nichols R.A."/>
            <person name="Borrell J.S."/>
        </authorList>
    </citation>
    <scope>NUCLEOTIDE SEQUENCE [LARGE SCALE GENOMIC DNA]</scope>
    <source>
        <strain evidence="2">cv. Maze</strain>
        <tissue evidence="1">Seeds</tissue>
    </source>
</reference>
<name>A0AAV8RTM3_ENSVE</name>
<keyword evidence="2" id="KW-1185">Reference proteome</keyword>
<dbReference type="EMBL" id="JAQQAF010000002">
    <property type="protein sequence ID" value="KAJ8505770.1"/>
    <property type="molecule type" value="Genomic_DNA"/>
</dbReference>
<organism evidence="1 2">
    <name type="scientific">Ensete ventricosum</name>
    <name type="common">Abyssinian banana</name>
    <name type="synonym">Musa ensete</name>
    <dbReference type="NCBI Taxonomy" id="4639"/>
    <lineage>
        <taxon>Eukaryota</taxon>
        <taxon>Viridiplantae</taxon>
        <taxon>Streptophyta</taxon>
        <taxon>Embryophyta</taxon>
        <taxon>Tracheophyta</taxon>
        <taxon>Spermatophyta</taxon>
        <taxon>Magnoliopsida</taxon>
        <taxon>Liliopsida</taxon>
        <taxon>Zingiberales</taxon>
        <taxon>Musaceae</taxon>
        <taxon>Ensete</taxon>
    </lineage>
</organism>
<accession>A0AAV8RTM3</accession>